<comment type="caution">
    <text evidence="4">The sequence shown here is derived from an EMBL/GenBank/DDBJ whole genome shotgun (WGS) entry which is preliminary data.</text>
</comment>
<feature type="domain" description="Bulb-type lectin" evidence="3">
    <location>
        <begin position="1010"/>
        <end position="1122"/>
    </location>
</feature>
<evidence type="ECO:0000256" key="2">
    <source>
        <dbReference type="SAM" id="MobiDB-lite"/>
    </source>
</evidence>
<dbReference type="SUPFAM" id="SSF51110">
    <property type="entry name" value="alpha-D-mannose-specific plant lectins"/>
    <property type="match status" value="2"/>
</dbReference>
<keyword evidence="5" id="KW-1185">Reference proteome</keyword>
<reference evidence="4" key="1">
    <citation type="journal article" date="2014" name="Int. J. Syst. Evol. Microbiol.">
        <title>Complete genome sequence of Corynebacterium casei LMG S-19264T (=DSM 44701T), isolated from a smear-ripened cheese.</title>
        <authorList>
            <consortium name="US DOE Joint Genome Institute (JGI-PGF)"/>
            <person name="Walter F."/>
            <person name="Albersmeier A."/>
            <person name="Kalinowski J."/>
            <person name="Ruckert C."/>
        </authorList>
    </citation>
    <scope>NUCLEOTIDE SEQUENCE</scope>
    <source>
        <strain evidence="4">JCM 4122</strain>
    </source>
</reference>
<dbReference type="Gene3D" id="2.40.128.340">
    <property type="match status" value="3"/>
</dbReference>
<dbReference type="InterPro" id="IPR028994">
    <property type="entry name" value="Integrin_alpha_N"/>
</dbReference>
<reference evidence="4" key="2">
    <citation type="submission" date="2020-09" db="EMBL/GenBank/DDBJ databases">
        <authorList>
            <person name="Sun Q."/>
            <person name="Ohkuma M."/>
        </authorList>
    </citation>
    <scope>NUCLEOTIDE SEQUENCE</scope>
    <source>
        <strain evidence="4">JCM 4122</strain>
    </source>
</reference>
<protein>
    <recommendedName>
        <fullName evidence="3">Bulb-type lectin domain-containing protein</fullName>
    </recommendedName>
</protein>
<dbReference type="Gene3D" id="2.130.10.130">
    <property type="entry name" value="Integrin alpha, N-terminal"/>
    <property type="match status" value="1"/>
</dbReference>
<keyword evidence="1" id="KW-0732">Signal</keyword>
<organism evidence="4 5">
    <name type="scientific">Streptomyces filamentosus</name>
    <name type="common">Streptomyces roseosporus</name>
    <dbReference type="NCBI Taxonomy" id="67294"/>
    <lineage>
        <taxon>Bacteria</taxon>
        <taxon>Bacillati</taxon>
        <taxon>Actinomycetota</taxon>
        <taxon>Actinomycetes</taxon>
        <taxon>Kitasatosporales</taxon>
        <taxon>Streptomycetaceae</taxon>
        <taxon>Streptomyces</taxon>
    </lineage>
</organism>
<evidence type="ECO:0000313" key="5">
    <source>
        <dbReference type="Proteomes" id="UP000632849"/>
    </source>
</evidence>
<dbReference type="InterPro" id="IPR036426">
    <property type="entry name" value="Bulb-type_lectin_dom_sf"/>
</dbReference>
<sequence length="1480" mass="159730">MAGTLSAVPVGATQAAAAVAEPSDELVSTDDVTSGLVSEEDAALRKAAETGQPVEVLDARTESTETWAQPDGDLKRVEFGVPVRLWRDDAWVAADPTLEFAADGSVVTRATSVAVKFSGGGAGALIEGSQDGRTLSLTWPKALPKPVLEGNIATYAEVLPGVDLQVKAEVEGFSQVFVVKSAEAARNPELVQLQFGIQTDGLTVEKDAETGSLIAKDPTGQTIFSSAAPMMWDSTTTAPPAPAAGAMRAMSAEEITETGADGSTPFDPAVGAQDAVMPTELTSESLTITPDQDLLTGTETTYPVYIDPSWGYGDGQKWNWARVYQRYPSWSEWNAKGSIRVGYEAQTGTPKAVSRSFLQLDISHLKGVEVKSATLRLKNIWSWSCTDADVYLYPTGAIHKGTNWNNQPGKLTSGPLDTVRDAKGWSADCPAGNLEFKTDSWVRSQAAAGKDTVTFGLYADEGDTRGWKKFDPTTVVLETEYNTRPDLPDLLGTNPVTPCGNAGKLGNVSVSLHARVKDGDKGNLKAQFEVYENKGAASTRIVNQSIPVLNGRLATLALPVSLTPGGTGVTYSWRVQAIDQDGSPSGWRDGPCSFQFDRQRPMSAPKIVSPKTSGGVPVYPPGDTGVPAKTGKARTNANFTFETVKSDGITKVYWWTDTDPDTHHAAVVGGGVFGGQVRIPSYGPHMIYAYGLDAAGNRSDTATYLYYAAKESKRDELNDLNGDRFKDIWSADSNGTLLAYMGQGDREFSTLNATSRGATFPGGQIATVPDWQEDGYNDLVALVPNPNENNAKDLLVYKNNGLGVVNSDEGPVRLTAYHDKNYWKQASQVLAADLIPDPKNAPDVLIKEGKLLWLYRGSRSNVLGMGKIVPVGTGTDWSKYTLALPGDVNGDGLPDLLIRDDATGDVFRSHATPDPANGKMINFTTWGRDRFRVATGLTKARYPQIGTSGDLDGTREGVVDGDKIMDLWARKADNSILAWRGKGTTTNRVVGNVTTTVTISLTGFEAPYTIEGINSGIRLEPMTVIQSGGSISGQASTLTMRADGKLIITNKTGAQVWNSPQGPAGTIARIENDGDIALLDKQMQPVWSTAVGNTKEGFAVIQDSGNVVVYNDKSESLWSSGTSARHDYNRDSRSDIADWYDYGDGHDELHTFSTNSDGSFQAPVHAWTTPAGNYWAENMKRTTGDFNGDGIGDIAAFYGYEDGGLSLRTWTGRGDGKFNAPFTSWTAPKGAWNFDPIHVQSGDFNGDGRDDIATWYAYGDGQDKLFTFISNIKGGFNYPFSSFYRSSGWDVKSMKFATGDFNQDGRTDIGALYGYANGDVKLFTFPAKVDGGFDEPIAGWSSSGWTFSQASIHAGDFNNDGRDDIMSWYDYGDGHDAIIGFNPSDENGKFLTRDEIWNGAAGRFWRQNMKIVTGDFNGDGRDDVGAMYGYENGSVKMFTWLAAWDSTNGAYLKEPIYGWEAPSGAWYFNSVHMIERYSPA</sequence>
<feature type="region of interest" description="Disordered" evidence="2">
    <location>
        <begin position="604"/>
        <end position="631"/>
    </location>
</feature>
<dbReference type="PROSITE" id="PS50927">
    <property type="entry name" value="BULB_LECTIN"/>
    <property type="match status" value="1"/>
</dbReference>
<dbReference type="InterPro" id="IPR001480">
    <property type="entry name" value="Bulb-type_lectin_dom"/>
</dbReference>
<dbReference type="RefSeq" id="WP_190041107.1">
    <property type="nucleotide sequence ID" value="NZ_BNBE01000001.1"/>
</dbReference>
<gene>
    <name evidence="4" type="ORF">GCM10017667_14960</name>
</gene>
<evidence type="ECO:0000256" key="1">
    <source>
        <dbReference type="ARBA" id="ARBA00022729"/>
    </source>
</evidence>
<name>A0A919BH00_STRFL</name>
<dbReference type="EMBL" id="BNBE01000001">
    <property type="protein sequence ID" value="GHF87402.1"/>
    <property type="molecule type" value="Genomic_DNA"/>
</dbReference>
<feature type="region of interest" description="Disordered" evidence="2">
    <location>
        <begin position="241"/>
        <end position="268"/>
    </location>
</feature>
<dbReference type="Proteomes" id="UP000632849">
    <property type="component" value="Unassembled WGS sequence"/>
</dbReference>
<dbReference type="InterPro" id="IPR013517">
    <property type="entry name" value="FG-GAP"/>
</dbReference>
<dbReference type="SMART" id="SM00108">
    <property type="entry name" value="B_lectin"/>
    <property type="match status" value="1"/>
</dbReference>
<dbReference type="SUPFAM" id="SSF69318">
    <property type="entry name" value="Integrin alpha N-terminal domain"/>
    <property type="match status" value="3"/>
</dbReference>
<accession>A0A919BH00</accession>
<proteinExistence type="predicted"/>
<dbReference type="Gene3D" id="2.90.10.10">
    <property type="entry name" value="Bulb-type lectin domain"/>
    <property type="match status" value="1"/>
</dbReference>
<dbReference type="Pfam" id="PF13517">
    <property type="entry name" value="FG-GAP_3"/>
    <property type="match status" value="2"/>
</dbReference>
<evidence type="ECO:0000313" key="4">
    <source>
        <dbReference type="EMBL" id="GHF87402.1"/>
    </source>
</evidence>
<evidence type="ECO:0000259" key="3">
    <source>
        <dbReference type="PROSITE" id="PS50927"/>
    </source>
</evidence>